<gene>
    <name evidence="11" type="primary">nrfA</name>
    <name evidence="11" type="ORF">RM519_00045</name>
</gene>
<name>A0ABU2Y1E0_9FLAO</name>
<evidence type="ECO:0000256" key="6">
    <source>
        <dbReference type="ARBA" id="ARBA00022729"/>
    </source>
</evidence>
<dbReference type="NCBIfam" id="NF008339">
    <property type="entry name" value="PRK11125.1"/>
    <property type="match status" value="1"/>
</dbReference>
<evidence type="ECO:0000256" key="7">
    <source>
        <dbReference type="ARBA" id="ARBA00022837"/>
    </source>
</evidence>
<dbReference type="RefSeq" id="WP_311591396.1">
    <property type="nucleotide sequence ID" value="NZ_JAVRHV010000001.1"/>
</dbReference>
<sequence>MKNWVLFVITAVVVFLLGMLASNVINRKNEAKFAYTPKVTIGENEPRNDVWGKNFPKQYQSYIQTLDTTFASYQGGSKMVDLLEHDPLLVVLYAGYGFSKDYNQGRGHYYAIEDLQNTLRTGAPAGPDDGPMPGTCWACKSPDIPRLMNEQGIAETYAGKWASKGHEVVNNIGCADCHNPKDMSLQITRPALIEAFESMGKDISKATHNEMRSLVCAQCHVEYYFNSKTPKEGVPYLTFPWKNGMSVENMEEYYDNIDFKDWEHSISKAPLLKAQHPGYEVYMTGIHADRGVSCADCHMPYKSEGGQKFTDHHIQSPLNNVANSCQVCHREEANKLIENVYTRQSAANENRLKLQEQLVRAHIEAKKAWDLGATEKQMERIMQGIRHAQWRWDFAAASHGGSFHAPVETARIIASAMDVAQTTRIELTRLLAELGYTDAVPMPDISTKAKAQAFIGLNAEKMLADKKVFKENVIPKWLEKAKERESKMEIKSGVTPK</sequence>
<evidence type="ECO:0000256" key="8">
    <source>
        <dbReference type="ARBA" id="ARBA00023002"/>
    </source>
</evidence>
<evidence type="ECO:0000256" key="10">
    <source>
        <dbReference type="ARBA" id="ARBA00049131"/>
    </source>
</evidence>
<evidence type="ECO:0000313" key="11">
    <source>
        <dbReference type="EMBL" id="MDT0551621.1"/>
    </source>
</evidence>
<dbReference type="PANTHER" id="PTHR30633">
    <property type="entry name" value="CYTOCHROME C-552 RESPIRATORY NITRITE REDUCTASE"/>
    <property type="match status" value="1"/>
</dbReference>
<keyword evidence="9" id="KW-0408">Iron</keyword>
<dbReference type="PIRSF" id="PIRSF000243">
    <property type="entry name" value="Cyt_c552"/>
    <property type="match status" value="1"/>
</dbReference>
<evidence type="ECO:0000256" key="3">
    <source>
        <dbReference type="ARBA" id="ARBA00011887"/>
    </source>
</evidence>
<dbReference type="PANTHER" id="PTHR30633:SF0">
    <property type="entry name" value="CYTOCHROME C-552"/>
    <property type="match status" value="1"/>
</dbReference>
<dbReference type="Gene3D" id="1.10.1130.10">
    <property type="entry name" value="Flavocytochrome C3, Chain A"/>
    <property type="match status" value="1"/>
</dbReference>
<keyword evidence="6" id="KW-0732">Signal</keyword>
<evidence type="ECO:0000256" key="2">
    <source>
        <dbReference type="ARBA" id="ARBA00009288"/>
    </source>
</evidence>
<keyword evidence="4" id="KW-0349">Heme</keyword>
<organism evidence="11 12">
    <name type="scientific">Urechidicola vernalis</name>
    <dbReference type="NCBI Taxonomy" id="3075600"/>
    <lineage>
        <taxon>Bacteria</taxon>
        <taxon>Pseudomonadati</taxon>
        <taxon>Bacteroidota</taxon>
        <taxon>Flavobacteriia</taxon>
        <taxon>Flavobacteriales</taxon>
        <taxon>Flavobacteriaceae</taxon>
        <taxon>Urechidicola</taxon>
    </lineage>
</organism>
<evidence type="ECO:0000256" key="4">
    <source>
        <dbReference type="ARBA" id="ARBA00022617"/>
    </source>
</evidence>
<proteinExistence type="inferred from homology"/>
<dbReference type="Proteomes" id="UP001252186">
    <property type="component" value="Unassembled WGS sequence"/>
</dbReference>
<evidence type="ECO:0000313" key="12">
    <source>
        <dbReference type="Proteomes" id="UP001252186"/>
    </source>
</evidence>
<keyword evidence="12" id="KW-1185">Reference proteome</keyword>
<evidence type="ECO:0000256" key="5">
    <source>
        <dbReference type="ARBA" id="ARBA00022723"/>
    </source>
</evidence>
<dbReference type="SUPFAM" id="SSF48695">
    <property type="entry name" value="Multiheme cytochromes"/>
    <property type="match status" value="1"/>
</dbReference>
<reference evidence="11 12" key="1">
    <citation type="submission" date="2023-09" db="EMBL/GenBank/DDBJ databases">
        <authorList>
            <person name="Rey-Velasco X."/>
        </authorList>
    </citation>
    <scope>NUCLEOTIDE SEQUENCE [LARGE SCALE GENOMIC DNA]</scope>
    <source>
        <strain evidence="11 12">P050</strain>
    </source>
</reference>
<comment type="subcellular location">
    <subcellularLocation>
        <location evidence="1">Cell envelope</location>
    </subcellularLocation>
</comment>
<dbReference type="InterPro" id="IPR003321">
    <property type="entry name" value="Cyt_c552"/>
</dbReference>
<comment type="caution">
    <text evidence="11">The sequence shown here is derived from an EMBL/GenBank/DDBJ whole genome shotgun (WGS) entry which is preliminary data.</text>
</comment>
<comment type="similarity">
    <text evidence="2">Belongs to the cytochrome c-552 family.</text>
</comment>
<accession>A0ABU2Y1E0</accession>
<dbReference type="Pfam" id="PF02335">
    <property type="entry name" value="Cytochrom_C552"/>
    <property type="match status" value="1"/>
</dbReference>
<keyword evidence="8 11" id="KW-0560">Oxidoreductase</keyword>
<dbReference type="CDD" id="cd00548">
    <property type="entry name" value="NrfA-like"/>
    <property type="match status" value="1"/>
</dbReference>
<evidence type="ECO:0000256" key="1">
    <source>
        <dbReference type="ARBA" id="ARBA00004196"/>
    </source>
</evidence>
<comment type="catalytic activity">
    <reaction evidence="10">
        <text>6 Fe(III)-[cytochrome c] + NH4(+) + 2 H2O = 6 Fe(II)-[cytochrome c] + nitrite + 8 H(+)</text>
        <dbReference type="Rhea" id="RHEA:13089"/>
        <dbReference type="Rhea" id="RHEA-COMP:10350"/>
        <dbReference type="Rhea" id="RHEA-COMP:14399"/>
        <dbReference type="ChEBI" id="CHEBI:15377"/>
        <dbReference type="ChEBI" id="CHEBI:15378"/>
        <dbReference type="ChEBI" id="CHEBI:16301"/>
        <dbReference type="ChEBI" id="CHEBI:28938"/>
        <dbReference type="ChEBI" id="CHEBI:29033"/>
        <dbReference type="ChEBI" id="CHEBI:29034"/>
        <dbReference type="EC" id="1.7.2.2"/>
    </reaction>
</comment>
<keyword evidence="5" id="KW-0479">Metal-binding</keyword>
<protein>
    <recommendedName>
        <fullName evidence="3">nitrite reductase (cytochrome; ammonia-forming)</fullName>
        <ecNumber evidence="3">1.7.2.2</ecNumber>
    </recommendedName>
</protein>
<dbReference type="EC" id="1.7.2.2" evidence="3"/>
<dbReference type="GO" id="GO:0042279">
    <property type="term" value="F:nitrite reductase (cytochrome, ammonia-forming) activity"/>
    <property type="evidence" value="ECO:0007669"/>
    <property type="project" value="UniProtKB-EC"/>
</dbReference>
<evidence type="ECO:0000256" key="9">
    <source>
        <dbReference type="ARBA" id="ARBA00023004"/>
    </source>
</evidence>
<dbReference type="EMBL" id="JAVRHV010000001">
    <property type="protein sequence ID" value="MDT0551621.1"/>
    <property type="molecule type" value="Genomic_DNA"/>
</dbReference>
<dbReference type="InterPro" id="IPR036280">
    <property type="entry name" value="Multihaem_cyt_sf"/>
</dbReference>
<keyword evidence="7" id="KW-0106">Calcium</keyword>
<dbReference type="Gene3D" id="1.20.140.10">
    <property type="entry name" value="Butyryl-CoA Dehydrogenase, subunit A, domain 3"/>
    <property type="match status" value="1"/>
</dbReference>